<feature type="transmembrane region" description="Helical" evidence="5">
    <location>
        <begin position="129"/>
        <end position="152"/>
    </location>
</feature>
<feature type="transmembrane region" description="Helical" evidence="5">
    <location>
        <begin position="17"/>
        <end position="42"/>
    </location>
</feature>
<evidence type="ECO:0000256" key="4">
    <source>
        <dbReference type="ARBA" id="ARBA00023224"/>
    </source>
</evidence>
<evidence type="ECO:0000256" key="1">
    <source>
        <dbReference type="ARBA" id="ARBA00004141"/>
    </source>
</evidence>
<keyword evidence="8" id="KW-1185">Reference proteome</keyword>
<keyword evidence="5" id="KW-0812">Transmembrane</keyword>
<evidence type="ECO:0000313" key="7">
    <source>
        <dbReference type="EMBL" id="GMS78650.1"/>
    </source>
</evidence>
<evidence type="ECO:0000256" key="5">
    <source>
        <dbReference type="SAM" id="Phobius"/>
    </source>
</evidence>
<feature type="transmembrane region" description="Helical" evidence="5">
    <location>
        <begin position="97"/>
        <end position="117"/>
    </location>
</feature>
<evidence type="ECO:0000259" key="6">
    <source>
        <dbReference type="Pfam" id="PF10328"/>
    </source>
</evidence>
<feature type="transmembrane region" description="Helical" evidence="5">
    <location>
        <begin position="259"/>
        <end position="282"/>
    </location>
</feature>
<evidence type="ECO:0000256" key="2">
    <source>
        <dbReference type="ARBA" id="ARBA00023040"/>
    </source>
</evidence>
<feature type="non-terminal residue" evidence="7">
    <location>
        <position position="308"/>
    </location>
</feature>
<dbReference type="EMBL" id="BTSX01000001">
    <property type="protein sequence ID" value="GMS78650.1"/>
    <property type="molecule type" value="Genomic_DNA"/>
</dbReference>
<dbReference type="Pfam" id="PF10328">
    <property type="entry name" value="7TM_GPCR_Srx"/>
    <property type="match status" value="1"/>
</dbReference>
<evidence type="ECO:0000313" key="8">
    <source>
        <dbReference type="Proteomes" id="UP001432027"/>
    </source>
</evidence>
<feature type="transmembrane region" description="Helical" evidence="5">
    <location>
        <begin position="184"/>
        <end position="208"/>
    </location>
</feature>
<proteinExistence type="predicted"/>
<evidence type="ECO:0000256" key="3">
    <source>
        <dbReference type="ARBA" id="ARBA00023170"/>
    </source>
</evidence>
<feature type="transmembrane region" description="Helical" evidence="5">
    <location>
        <begin position="54"/>
        <end position="77"/>
    </location>
</feature>
<keyword evidence="2" id="KW-0297">G-protein coupled receptor</keyword>
<dbReference type="GO" id="GO:0005886">
    <property type="term" value="C:plasma membrane"/>
    <property type="evidence" value="ECO:0007669"/>
    <property type="project" value="TreeGrafter"/>
</dbReference>
<feature type="domain" description="7TM GPCR serpentine receptor class x (Srx)" evidence="6">
    <location>
        <begin position="25"/>
        <end position="269"/>
    </location>
</feature>
<dbReference type="InterPro" id="IPR019430">
    <property type="entry name" value="7TM_GPCR_serpentine_rcpt_Srx"/>
</dbReference>
<sequence length="308" mass="34666">MDGIQEWYRSPLSGHDILAGGILIVLTVLFIFFYGLVIIVLWNASKEIIGFRYLLSSALADILCMIQYGLLDGVAILTKSGLVRGEGRSLLQLYMDWVWFACCFHLPLIAWSRLHAIYSPHSFREQRQWMSYAICGAFAWLLSLIVCCATHWHPFYVRFYFEPAAYGMLAEDFPKYQRDGHSQMFVGIHIFVVVLPLVFYSLTIALLIKHRSFAGAVQPEKGNRRQSVETKLIVPCILGTIVFVIGQVAITMGTGSGPWATWTICFLFFLNSALQPILLVAFSPFLRNGVISLLTIGKPARKSTLVSV</sequence>
<feature type="transmembrane region" description="Helical" evidence="5">
    <location>
        <begin position="232"/>
        <end position="253"/>
    </location>
</feature>
<protein>
    <recommendedName>
        <fullName evidence="6">7TM GPCR serpentine receptor class x (Srx) domain-containing protein</fullName>
    </recommendedName>
</protein>
<dbReference type="Gene3D" id="1.20.1070.10">
    <property type="entry name" value="Rhodopsin 7-helix transmembrane proteins"/>
    <property type="match status" value="1"/>
</dbReference>
<organism evidence="7 8">
    <name type="scientific">Pristionchus entomophagus</name>
    <dbReference type="NCBI Taxonomy" id="358040"/>
    <lineage>
        <taxon>Eukaryota</taxon>
        <taxon>Metazoa</taxon>
        <taxon>Ecdysozoa</taxon>
        <taxon>Nematoda</taxon>
        <taxon>Chromadorea</taxon>
        <taxon>Rhabditida</taxon>
        <taxon>Rhabditina</taxon>
        <taxon>Diplogasteromorpha</taxon>
        <taxon>Diplogasteroidea</taxon>
        <taxon>Neodiplogasteridae</taxon>
        <taxon>Pristionchus</taxon>
    </lineage>
</organism>
<dbReference type="Proteomes" id="UP001432027">
    <property type="component" value="Unassembled WGS sequence"/>
</dbReference>
<accession>A0AAV5S820</accession>
<comment type="caution">
    <text evidence="7">The sequence shown here is derived from an EMBL/GenBank/DDBJ whole genome shotgun (WGS) entry which is preliminary data.</text>
</comment>
<keyword evidence="3" id="KW-0675">Receptor</keyword>
<comment type="subcellular location">
    <subcellularLocation>
        <location evidence="1">Membrane</location>
        <topology evidence="1">Multi-pass membrane protein</topology>
    </subcellularLocation>
</comment>
<dbReference type="SUPFAM" id="SSF81321">
    <property type="entry name" value="Family A G protein-coupled receptor-like"/>
    <property type="match status" value="1"/>
</dbReference>
<dbReference type="PANTHER" id="PTHR24238:SF76">
    <property type="entry name" value="G_PROTEIN_RECEP_F1_2 DOMAIN-CONTAINING PROTEIN"/>
    <property type="match status" value="1"/>
</dbReference>
<dbReference type="GO" id="GO:0008188">
    <property type="term" value="F:neuropeptide receptor activity"/>
    <property type="evidence" value="ECO:0007669"/>
    <property type="project" value="TreeGrafter"/>
</dbReference>
<dbReference type="AlphaFoldDB" id="A0AAV5S820"/>
<dbReference type="PANTHER" id="PTHR24238">
    <property type="entry name" value="G-PROTEIN COUPLED RECEPTOR"/>
    <property type="match status" value="1"/>
</dbReference>
<keyword evidence="5" id="KW-1133">Transmembrane helix</keyword>
<keyword evidence="5" id="KW-0472">Membrane</keyword>
<dbReference type="CDD" id="cd00637">
    <property type="entry name" value="7tm_classA_rhodopsin-like"/>
    <property type="match status" value="1"/>
</dbReference>
<name>A0AAV5S820_9BILA</name>
<keyword evidence="4" id="KW-0807">Transducer</keyword>
<gene>
    <name evidence="7" type="ORF">PENTCL1PPCAC_825</name>
</gene>
<reference evidence="7" key="1">
    <citation type="submission" date="2023-10" db="EMBL/GenBank/DDBJ databases">
        <title>Genome assembly of Pristionchus species.</title>
        <authorList>
            <person name="Yoshida K."/>
            <person name="Sommer R.J."/>
        </authorList>
    </citation>
    <scope>NUCLEOTIDE SEQUENCE</scope>
    <source>
        <strain evidence="7">RS0144</strain>
    </source>
</reference>